<keyword evidence="3" id="KW-1185">Reference proteome</keyword>
<dbReference type="Proteomes" id="UP000031186">
    <property type="component" value="Unassembled WGS sequence"/>
</dbReference>
<proteinExistence type="predicted"/>
<comment type="caution">
    <text evidence="2">The sequence shown here is derived from an EMBL/GenBank/DDBJ whole genome shotgun (WGS) entry which is preliminary data.</text>
</comment>
<feature type="non-terminal residue" evidence="2">
    <location>
        <position position="1"/>
    </location>
</feature>
<organism evidence="2 3">
    <name type="scientific">Metarhizium anisopliae (strain ARSEF 549)</name>
    <dbReference type="NCBI Taxonomy" id="3151832"/>
    <lineage>
        <taxon>Eukaryota</taxon>
        <taxon>Fungi</taxon>
        <taxon>Dikarya</taxon>
        <taxon>Ascomycota</taxon>
        <taxon>Pezizomycotina</taxon>
        <taxon>Sordariomycetes</taxon>
        <taxon>Hypocreomycetidae</taxon>
        <taxon>Hypocreales</taxon>
        <taxon>Clavicipitaceae</taxon>
        <taxon>Metarhizium</taxon>
    </lineage>
</organism>
<dbReference type="OrthoDB" id="10406599at2759"/>
<gene>
    <name evidence="2" type="ORF">MAN_02494</name>
</gene>
<sequence>MATILPRINSGIQAEHMPRFITLWKSNANKTRTEITPPPSQSYINPDCCAVGLPPSVSPIAILINCSRDHLQILLDYDLQNLQKSTQLRSTPFAPSSKMCTTHICLRQCVRCEGWCERDVMFHCKDVLKKAKDENKPPTHKGCPNWIKFEKKFECGGMVCKGCENKFSPGPTERNNAPDEEEGKEGEGEDEDEDMDEDEGKGEDEGEGEDCEQPKLFGFLEHYEAYLAAKAAEDKKN</sequence>
<feature type="region of interest" description="Disordered" evidence="1">
    <location>
        <begin position="170"/>
        <end position="214"/>
    </location>
</feature>
<dbReference type="EMBL" id="AZNF01000002">
    <property type="protein sequence ID" value="KID69980.1"/>
    <property type="molecule type" value="Genomic_DNA"/>
</dbReference>
<accession>A0A0B4F7D0</accession>
<evidence type="ECO:0000313" key="2">
    <source>
        <dbReference type="EMBL" id="KID69980.1"/>
    </source>
</evidence>
<protein>
    <submittedName>
        <fullName evidence="2">Uncharacterized protein</fullName>
    </submittedName>
</protein>
<evidence type="ECO:0000256" key="1">
    <source>
        <dbReference type="SAM" id="MobiDB-lite"/>
    </source>
</evidence>
<dbReference type="AlphaFoldDB" id="A0A0B4F7D0"/>
<dbReference type="VEuPathDB" id="FungiDB:MAN_02494"/>
<feature type="compositionally biased region" description="Acidic residues" evidence="1">
    <location>
        <begin position="178"/>
        <end position="211"/>
    </location>
</feature>
<evidence type="ECO:0000313" key="3">
    <source>
        <dbReference type="Proteomes" id="UP000031186"/>
    </source>
</evidence>
<dbReference type="HOGENOM" id="CLU_1133823_0_0_1"/>
<name>A0A0B4F7D0_METAF</name>
<reference evidence="2 3" key="1">
    <citation type="journal article" date="2014" name="Proc. Natl. Acad. Sci. U.S.A.">
        <title>Trajectory and genomic determinants of fungal-pathogen speciation and host adaptation.</title>
        <authorList>
            <person name="Hu X."/>
            <person name="Xiao G."/>
            <person name="Zheng P."/>
            <person name="Shang Y."/>
            <person name="Su Y."/>
            <person name="Zhang X."/>
            <person name="Liu X."/>
            <person name="Zhan S."/>
            <person name="St Leger R.J."/>
            <person name="Wang C."/>
        </authorList>
    </citation>
    <scope>NUCLEOTIDE SEQUENCE [LARGE SCALE GENOMIC DNA]</scope>
    <source>
        <strain evidence="2 3">ARSEF 549</strain>
    </source>
</reference>